<comment type="caution">
    <text evidence="2">The sequence shown here is derived from an EMBL/GenBank/DDBJ whole genome shotgun (WGS) entry which is preliminary data.</text>
</comment>
<feature type="compositionally biased region" description="Basic and acidic residues" evidence="1">
    <location>
        <begin position="77"/>
        <end position="90"/>
    </location>
</feature>
<reference evidence="2 4" key="1">
    <citation type="submission" date="2014-07" db="EMBL/GenBank/DDBJ databases">
        <authorList>
            <person name="McCorrison J."/>
            <person name="Sanka R."/>
            <person name="Torralba M."/>
            <person name="Gillis M."/>
            <person name="Haft D.H."/>
            <person name="Methe B."/>
            <person name="Sutton G."/>
            <person name="Nelson K.E."/>
        </authorList>
    </citation>
    <scope>NUCLEOTIDE SEQUENCE [LARGE SCALE GENOMIC DNA]</scope>
    <source>
        <strain evidence="2 4">DNF00011</strain>
    </source>
</reference>
<accession>A0A095ZRY6</accession>
<sequence>MSTQDAGSLGKRGTGRYYVIEQNHMPGNLSVGTAMFHVGHGTVIDSELSFHCVRSATSTPGLLRTLVGQPQARQRPHPQEFHDGTHVRST</sequence>
<protein>
    <submittedName>
        <fullName evidence="2">Uncharacterized protein</fullName>
    </submittedName>
</protein>
<feature type="region of interest" description="Disordered" evidence="1">
    <location>
        <begin position="69"/>
        <end position="90"/>
    </location>
</feature>
<organism evidence="2 4">
    <name type="scientific">Pseudoglutamicibacter albus DNF00011</name>
    <dbReference type="NCBI Taxonomy" id="1401063"/>
    <lineage>
        <taxon>Bacteria</taxon>
        <taxon>Bacillati</taxon>
        <taxon>Actinomycetota</taxon>
        <taxon>Actinomycetes</taxon>
        <taxon>Micrococcales</taxon>
        <taxon>Micrococcaceae</taxon>
        <taxon>Pseudoglutamicibacter</taxon>
    </lineage>
</organism>
<evidence type="ECO:0000313" key="2">
    <source>
        <dbReference type="EMBL" id="KGF21277.1"/>
    </source>
</evidence>
<evidence type="ECO:0000256" key="1">
    <source>
        <dbReference type="SAM" id="MobiDB-lite"/>
    </source>
</evidence>
<dbReference type="EMBL" id="JRNH01000004">
    <property type="protein sequence ID" value="KGF21540.1"/>
    <property type="molecule type" value="Genomic_DNA"/>
</dbReference>
<gene>
    <name evidence="2" type="ORF">HMPREF2128_00720</name>
    <name evidence="3" type="ORF">HMPREF2128_02520</name>
</gene>
<dbReference type="EMBL" id="JRNH01000004">
    <property type="protein sequence ID" value="KGF21277.1"/>
    <property type="molecule type" value="Genomic_DNA"/>
</dbReference>
<name>A0A095ZRY6_9MICC</name>
<evidence type="ECO:0000313" key="3">
    <source>
        <dbReference type="EMBL" id="KGF21540.1"/>
    </source>
</evidence>
<proteinExistence type="predicted"/>
<evidence type="ECO:0000313" key="4">
    <source>
        <dbReference type="Proteomes" id="UP000053528"/>
    </source>
</evidence>
<dbReference type="Proteomes" id="UP000053528">
    <property type="component" value="Unassembled WGS sequence"/>
</dbReference>
<dbReference type="AlphaFoldDB" id="A0A095ZRY6"/>